<dbReference type="Proteomes" id="UP000483820">
    <property type="component" value="Chromosome I"/>
</dbReference>
<protein>
    <submittedName>
        <fullName evidence="1">Uncharacterized protein</fullName>
    </submittedName>
</protein>
<dbReference type="KEGG" id="crq:GCK72_001334"/>
<dbReference type="AlphaFoldDB" id="A0A6A5HT44"/>
<dbReference type="GeneID" id="9801560"/>
<accession>A0A6A5HT44</accession>
<gene>
    <name evidence="1" type="ORF">GCK72_001334</name>
</gene>
<evidence type="ECO:0000313" key="1">
    <source>
        <dbReference type="EMBL" id="KAF1769517.1"/>
    </source>
</evidence>
<name>A0A6A5HT44_CAERE</name>
<dbReference type="RefSeq" id="XP_003111466.2">
    <property type="nucleotide sequence ID" value="XM_003111418.2"/>
</dbReference>
<reference evidence="1 2" key="1">
    <citation type="submission" date="2019-12" db="EMBL/GenBank/DDBJ databases">
        <title>Chromosome-level assembly of the Caenorhabditis remanei genome.</title>
        <authorList>
            <person name="Teterina A.A."/>
            <person name="Willis J.H."/>
            <person name="Phillips P.C."/>
        </authorList>
    </citation>
    <scope>NUCLEOTIDE SEQUENCE [LARGE SCALE GENOMIC DNA]</scope>
    <source>
        <strain evidence="1 2">PX506</strain>
        <tissue evidence="1">Whole organism</tissue>
    </source>
</reference>
<organism evidence="1 2">
    <name type="scientific">Caenorhabditis remanei</name>
    <name type="common">Caenorhabditis vulgaris</name>
    <dbReference type="NCBI Taxonomy" id="31234"/>
    <lineage>
        <taxon>Eukaryota</taxon>
        <taxon>Metazoa</taxon>
        <taxon>Ecdysozoa</taxon>
        <taxon>Nematoda</taxon>
        <taxon>Chromadorea</taxon>
        <taxon>Rhabditida</taxon>
        <taxon>Rhabditina</taxon>
        <taxon>Rhabditomorpha</taxon>
        <taxon>Rhabditoidea</taxon>
        <taxon>Rhabditidae</taxon>
        <taxon>Peloderinae</taxon>
        <taxon>Caenorhabditis</taxon>
    </lineage>
</organism>
<evidence type="ECO:0000313" key="2">
    <source>
        <dbReference type="Proteomes" id="UP000483820"/>
    </source>
</evidence>
<proteinExistence type="predicted"/>
<dbReference type="CTD" id="9801560"/>
<comment type="caution">
    <text evidence="1">The sequence shown here is derived from an EMBL/GenBank/DDBJ whole genome shotgun (WGS) entry which is preliminary data.</text>
</comment>
<sequence length="239" mass="28662">MNISKMNELKRQIEYVLRGDGSKSKTAKDKNINELVILYDKFDHHVIEKEYVNAYGGLFELTKHIFKLARKEFEENQEKWDQLSEHEKTQKKEGQNKKLKIRYPLFELWVRHLKTCRRTHMDYNTVPWISYCLTLLKFKWIQKDEGMEIEISNLLMLCSMASSIQWAEHSHLKALWDFMWYRVEDSKLEENILKNYVEMAVEMMKNVDFVVYEESAIGVVRRVIVTLKNAMKGIDQKKE</sequence>
<dbReference type="EMBL" id="WUAV01000001">
    <property type="protein sequence ID" value="KAF1769517.1"/>
    <property type="molecule type" value="Genomic_DNA"/>
</dbReference>